<reference evidence="3" key="2">
    <citation type="submission" date="2020-09" db="EMBL/GenBank/DDBJ databases">
        <authorList>
            <person name="Sun Q."/>
            <person name="Zhou Y."/>
        </authorList>
    </citation>
    <scope>NUCLEOTIDE SEQUENCE</scope>
    <source>
        <strain evidence="3">CGMCC 1.15343</strain>
    </source>
</reference>
<gene>
    <name evidence="3" type="ORF">GCM10011387_13180</name>
</gene>
<comment type="similarity">
    <text evidence="1">Belongs to the cycloisomerase 2 family.</text>
</comment>
<dbReference type="FunFam" id="2.130.10.10:FF:000306">
    <property type="entry name" value="3-carboxymuconate cyclase"/>
    <property type="match status" value="1"/>
</dbReference>
<dbReference type="Proteomes" id="UP000651668">
    <property type="component" value="Unassembled WGS sequence"/>
</dbReference>
<dbReference type="InterPro" id="IPR019405">
    <property type="entry name" value="Lactonase_7-beta_prop"/>
</dbReference>
<keyword evidence="4" id="KW-1185">Reference proteome</keyword>
<dbReference type="InterPro" id="IPR011048">
    <property type="entry name" value="Haem_d1_sf"/>
</dbReference>
<dbReference type="AlphaFoldDB" id="A0A916U7J4"/>
<dbReference type="PANTHER" id="PTHR30344">
    <property type="entry name" value="6-PHOSPHOGLUCONOLACTONASE-RELATED"/>
    <property type="match status" value="1"/>
</dbReference>
<dbReference type="Pfam" id="PF10282">
    <property type="entry name" value="Lactonase"/>
    <property type="match status" value="1"/>
</dbReference>
<dbReference type="InterPro" id="IPR050282">
    <property type="entry name" value="Cycloisomerase_2"/>
</dbReference>
<dbReference type="GO" id="GO:0005829">
    <property type="term" value="C:cytosol"/>
    <property type="evidence" value="ECO:0007669"/>
    <property type="project" value="TreeGrafter"/>
</dbReference>
<dbReference type="EMBL" id="BMIL01000004">
    <property type="protein sequence ID" value="GGC60923.1"/>
    <property type="molecule type" value="Genomic_DNA"/>
</dbReference>
<name>A0A916U7J4_9SPHI</name>
<keyword evidence="2" id="KW-0313">Glucose metabolism</keyword>
<proteinExistence type="inferred from homology"/>
<dbReference type="Gene3D" id="2.130.10.10">
    <property type="entry name" value="YVTN repeat-like/Quinoprotein amine dehydrogenase"/>
    <property type="match status" value="1"/>
</dbReference>
<comment type="caution">
    <text evidence="3">The sequence shown here is derived from an EMBL/GenBank/DDBJ whole genome shotgun (WGS) entry which is preliminary data.</text>
</comment>
<accession>A0A916U7J4</accession>
<evidence type="ECO:0000313" key="3">
    <source>
        <dbReference type="EMBL" id="GGC60923.1"/>
    </source>
</evidence>
<dbReference type="GO" id="GO:0017057">
    <property type="term" value="F:6-phosphogluconolactonase activity"/>
    <property type="evidence" value="ECO:0007669"/>
    <property type="project" value="TreeGrafter"/>
</dbReference>
<sequence length="357" mass="38499">MQTMAQSNEYNLIIGTYTNTGKSEGIYVYDFDTKTAAFRAKSITKNVVNPSYLTVSNDNAFVYAVSEDGANSSVSAFSFDAVKGSMEPLNKLATKGADPCFVIADDVNVLTANYSGGSISVFGRDSSGAVTGPKQVVQHSGGSIDKSRQEGPHVHQVRFSPDKEYVISNDLGKDKIYVYKYNPNETSNVLVAHDSVSVKAGTGPRHITFSKDGKFAYLLTEMGGIVNVYSYKDGKLSLLQDAPIFGKDLKGENGAADIHLTPDGKFLYTTNRANANSITRFAVQANGKLLKKSEIPTQGKGPRNFAIDPTGNYLLVAHQYTNDVVIFKINKETGALTDTGKRIELGAPVCLVFAPVK</sequence>
<dbReference type="InterPro" id="IPR015943">
    <property type="entry name" value="WD40/YVTN_repeat-like_dom_sf"/>
</dbReference>
<dbReference type="SUPFAM" id="SSF51004">
    <property type="entry name" value="C-terminal (heme d1) domain of cytochrome cd1-nitrite reductase"/>
    <property type="match status" value="1"/>
</dbReference>
<evidence type="ECO:0000256" key="1">
    <source>
        <dbReference type="ARBA" id="ARBA00005564"/>
    </source>
</evidence>
<protein>
    <submittedName>
        <fullName evidence="3">6-phosphogluconolactonase</fullName>
    </submittedName>
</protein>
<dbReference type="PANTHER" id="PTHR30344:SF1">
    <property type="entry name" value="6-PHOSPHOGLUCONOLACTONASE"/>
    <property type="match status" value="1"/>
</dbReference>
<reference evidence="3" key="1">
    <citation type="journal article" date="2014" name="Int. J. Syst. Evol. Microbiol.">
        <title>Complete genome sequence of Corynebacterium casei LMG S-19264T (=DSM 44701T), isolated from a smear-ripened cheese.</title>
        <authorList>
            <consortium name="US DOE Joint Genome Institute (JGI-PGF)"/>
            <person name="Walter F."/>
            <person name="Albersmeier A."/>
            <person name="Kalinowski J."/>
            <person name="Ruckert C."/>
        </authorList>
    </citation>
    <scope>NUCLEOTIDE SEQUENCE</scope>
    <source>
        <strain evidence="3">CGMCC 1.15343</strain>
    </source>
</reference>
<dbReference type="GO" id="GO:0006006">
    <property type="term" value="P:glucose metabolic process"/>
    <property type="evidence" value="ECO:0007669"/>
    <property type="project" value="UniProtKB-KW"/>
</dbReference>
<evidence type="ECO:0000313" key="4">
    <source>
        <dbReference type="Proteomes" id="UP000651668"/>
    </source>
</evidence>
<organism evidence="3 4">
    <name type="scientific">Pedobacter quisquiliarum</name>
    <dbReference type="NCBI Taxonomy" id="1834438"/>
    <lineage>
        <taxon>Bacteria</taxon>
        <taxon>Pseudomonadati</taxon>
        <taxon>Bacteroidota</taxon>
        <taxon>Sphingobacteriia</taxon>
        <taxon>Sphingobacteriales</taxon>
        <taxon>Sphingobacteriaceae</taxon>
        <taxon>Pedobacter</taxon>
    </lineage>
</organism>
<keyword evidence="2" id="KW-0119">Carbohydrate metabolism</keyword>
<evidence type="ECO:0000256" key="2">
    <source>
        <dbReference type="ARBA" id="ARBA00022526"/>
    </source>
</evidence>